<gene>
    <name evidence="1" type="ORF">BL124_00017750</name>
</gene>
<dbReference type="Pfam" id="PF08972">
    <property type="entry name" value="DUF1902"/>
    <property type="match status" value="1"/>
</dbReference>
<evidence type="ECO:0000313" key="1">
    <source>
        <dbReference type="EMBL" id="ROG94128.1"/>
    </source>
</evidence>
<proteinExistence type="predicted"/>
<dbReference type="Proteomes" id="UP000283322">
    <property type="component" value="Unassembled WGS sequence"/>
</dbReference>
<name>A0A422ZS42_KLEPN</name>
<dbReference type="AlphaFoldDB" id="A0A422ZS42"/>
<reference evidence="1 2" key="1">
    <citation type="submission" date="2018-10" db="EMBL/GenBank/DDBJ databases">
        <authorList>
            <person name="Vanduin D."/>
            <person name="Fouts D."/>
            <person name="Wright M."/>
            <person name="Sutton G."/>
            <person name="Nguyen K."/>
            <person name="Kreiswirth B."/>
            <person name="Chen L."/>
            <person name="Rojas L."/>
            <person name="Hujer A."/>
            <person name="Hujer K."/>
            <person name="Bonomo R."/>
            <person name="Adams M."/>
        </authorList>
    </citation>
    <scope>NUCLEOTIDE SEQUENCE [LARGE SCALE GENOMIC DNA]</scope>
    <source>
        <strain evidence="1 2">CRK0165</strain>
    </source>
</reference>
<dbReference type="EMBL" id="MPYG04000133">
    <property type="protein sequence ID" value="ROG94128.1"/>
    <property type="molecule type" value="Genomic_DNA"/>
</dbReference>
<accession>A0A422ZS42</accession>
<dbReference type="RefSeq" id="WP_064189924.1">
    <property type="nucleotide sequence ID" value="NZ_BIJY01000089.1"/>
</dbReference>
<organism evidence="1 2">
    <name type="scientific">Klebsiella pneumoniae</name>
    <dbReference type="NCBI Taxonomy" id="573"/>
    <lineage>
        <taxon>Bacteria</taxon>
        <taxon>Pseudomonadati</taxon>
        <taxon>Pseudomonadota</taxon>
        <taxon>Gammaproteobacteria</taxon>
        <taxon>Enterobacterales</taxon>
        <taxon>Enterobacteriaceae</taxon>
        <taxon>Klebsiella/Raoultella group</taxon>
        <taxon>Klebsiella</taxon>
        <taxon>Klebsiella pneumoniae complex</taxon>
    </lineage>
</organism>
<evidence type="ECO:0000313" key="2">
    <source>
        <dbReference type="Proteomes" id="UP000283322"/>
    </source>
</evidence>
<comment type="caution">
    <text evidence="1">The sequence shown here is derived from an EMBL/GenBank/DDBJ whole genome shotgun (WGS) entry which is preliminary data.</text>
</comment>
<dbReference type="SUPFAM" id="SSF143100">
    <property type="entry name" value="TTHA1013/TTHA0281-like"/>
    <property type="match status" value="1"/>
</dbReference>
<sequence>MRTDDVLKFSSLFKVNVCHDTEENVWVAYCEDLGLSTEADSYEDLTERVWEIAPELYEMNGYKGNLKRLHLSFIQEQNFTDRMAL</sequence>
<protein>
    <submittedName>
        <fullName evidence="1">DUF1902 domain-containing protein</fullName>
    </submittedName>
</protein>
<dbReference type="InterPro" id="IPR035069">
    <property type="entry name" value="TTHA1013/TTHA0281-like"/>
</dbReference>
<dbReference type="Gene3D" id="3.30.2390.10">
    <property type="entry name" value="TTHA1013-like"/>
    <property type="match status" value="1"/>
</dbReference>
<dbReference type="InterPro" id="IPR015066">
    <property type="entry name" value="DUF1902"/>
</dbReference>